<feature type="region of interest" description="Disordered" evidence="9">
    <location>
        <begin position="484"/>
        <end position="582"/>
    </location>
</feature>
<evidence type="ECO:0000313" key="13">
    <source>
        <dbReference type="Proteomes" id="UP001500064"/>
    </source>
</evidence>
<comment type="subcellular location">
    <subcellularLocation>
        <location evidence="1">Cell membrane</location>
        <topology evidence="1">Multi-pass membrane protein</topology>
    </subcellularLocation>
</comment>
<feature type="compositionally biased region" description="Low complexity" evidence="9">
    <location>
        <begin position="508"/>
        <end position="518"/>
    </location>
</feature>
<feature type="transmembrane region" description="Helical" evidence="10">
    <location>
        <begin position="226"/>
        <end position="259"/>
    </location>
</feature>
<dbReference type="PROSITE" id="PS51202">
    <property type="entry name" value="RCK_C"/>
    <property type="match status" value="1"/>
</dbReference>
<feature type="transmembrane region" description="Helical" evidence="10">
    <location>
        <begin position="271"/>
        <end position="290"/>
    </location>
</feature>
<reference evidence="13" key="1">
    <citation type="journal article" date="2019" name="Int. J. Syst. Evol. Microbiol.">
        <title>The Global Catalogue of Microorganisms (GCM) 10K type strain sequencing project: providing services to taxonomists for standard genome sequencing and annotation.</title>
        <authorList>
            <consortium name="The Broad Institute Genomics Platform"/>
            <consortium name="The Broad Institute Genome Sequencing Center for Infectious Disease"/>
            <person name="Wu L."/>
            <person name="Ma J."/>
        </authorList>
    </citation>
    <scope>NUCLEOTIDE SEQUENCE [LARGE SCALE GENOMIC DNA]</scope>
    <source>
        <strain evidence="13">JCM 13929</strain>
    </source>
</reference>
<feature type="transmembrane region" description="Helical" evidence="10">
    <location>
        <begin position="364"/>
        <end position="387"/>
    </location>
</feature>
<name>A0ABP4TZH1_9ACTN</name>
<dbReference type="PANTHER" id="PTHR32507:SF7">
    <property type="entry name" value="K(+)_H(+) ANTIPORTER NHAP2"/>
    <property type="match status" value="1"/>
</dbReference>
<feature type="transmembrane region" description="Helical" evidence="10">
    <location>
        <begin position="192"/>
        <end position="214"/>
    </location>
</feature>
<organism evidence="12 13">
    <name type="scientific">Nonomuraea maheshkhaliensis</name>
    <dbReference type="NCBI Taxonomy" id="419590"/>
    <lineage>
        <taxon>Bacteria</taxon>
        <taxon>Bacillati</taxon>
        <taxon>Actinomycetota</taxon>
        <taxon>Actinomycetes</taxon>
        <taxon>Streptosporangiales</taxon>
        <taxon>Streptosporangiaceae</taxon>
        <taxon>Nonomuraea</taxon>
    </lineage>
</organism>
<keyword evidence="3" id="KW-0050">Antiport</keyword>
<evidence type="ECO:0000256" key="4">
    <source>
        <dbReference type="ARBA" id="ARBA00022475"/>
    </source>
</evidence>
<keyword evidence="6 10" id="KW-1133">Transmembrane helix</keyword>
<keyword evidence="8 10" id="KW-0472">Membrane</keyword>
<feature type="transmembrane region" description="Helical" evidence="10">
    <location>
        <begin position="120"/>
        <end position="140"/>
    </location>
</feature>
<feature type="compositionally biased region" description="Basic and acidic residues" evidence="9">
    <location>
        <begin position="491"/>
        <end position="500"/>
    </location>
</feature>
<feature type="transmembrane region" description="Helical" evidence="10">
    <location>
        <begin position="6"/>
        <end position="23"/>
    </location>
</feature>
<evidence type="ECO:0000256" key="9">
    <source>
        <dbReference type="SAM" id="MobiDB-lite"/>
    </source>
</evidence>
<evidence type="ECO:0000256" key="7">
    <source>
        <dbReference type="ARBA" id="ARBA00023065"/>
    </source>
</evidence>
<keyword evidence="7" id="KW-0406">Ion transport</keyword>
<dbReference type="Gene3D" id="3.30.70.1450">
    <property type="entry name" value="Regulator of K+ conductance, C-terminal domain"/>
    <property type="match status" value="1"/>
</dbReference>
<dbReference type="Pfam" id="PF02080">
    <property type="entry name" value="TrkA_C"/>
    <property type="match status" value="1"/>
</dbReference>
<evidence type="ECO:0000256" key="8">
    <source>
        <dbReference type="ARBA" id="ARBA00023136"/>
    </source>
</evidence>
<feature type="transmembrane region" description="Helical" evidence="10">
    <location>
        <begin position="30"/>
        <end position="46"/>
    </location>
</feature>
<dbReference type="Gene3D" id="1.20.1530.20">
    <property type="match status" value="1"/>
</dbReference>
<feature type="transmembrane region" description="Helical" evidence="10">
    <location>
        <begin position="58"/>
        <end position="77"/>
    </location>
</feature>
<gene>
    <name evidence="12" type="ORF">GCM10009733_109050</name>
</gene>
<dbReference type="InterPro" id="IPR006153">
    <property type="entry name" value="Cation/H_exchanger_TM"/>
</dbReference>
<dbReference type="Pfam" id="PF00999">
    <property type="entry name" value="Na_H_Exchanger"/>
    <property type="match status" value="1"/>
</dbReference>
<feature type="transmembrane region" description="Helical" evidence="10">
    <location>
        <begin position="89"/>
        <end position="114"/>
    </location>
</feature>
<feature type="transmembrane region" description="Helical" evidence="10">
    <location>
        <begin position="332"/>
        <end position="352"/>
    </location>
</feature>
<evidence type="ECO:0000256" key="1">
    <source>
        <dbReference type="ARBA" id="ARBA00004651"/>
    </source>
</evidence>
<keyword evidence="5 10" id="KW-0812">Transmembrane</keyword>
<dbReference type="NCBIfam" id="NF003716">
    <property type="entry name" value="PRK05326.1-3"/>
    <property type="match status" value="1"/>
</dbReference>
<evidence type="ECO:0000256" key="3">
    <source>
        <dbReference type="ARBA" id="ARBA00022449"/>
    </source>
</evidence>
<evidence type="ECO:0000256" key="6">
    <source>
        <dbReference type="ARBA" id="ARBA00022989"/>
    </source>
</evidence>
<feature type="domain" description="RCK C-terminal" evidence="11">
    <location>
        <begin position="400"/>
        <end position="481"/>
    </location>
</feature>
<proteinExistence type="predicted"/>
<protein>
    <submittedName>
        <fullName evidence="12">Potassium/proton antiporter</fullName>
    </submittedName>
</protein>
<dbReference type="Proteomes" id="UP001500064">
    <property type="component" value="Unassembled WGS sequence"/>
</dbReference>
<sequence length="582" mass="60337">MSLQQLYGVLLAGGMVLLAGIAAARTASRLGLPSLLLFLALGVLLGEDVLGIDFDDAQLAQTLGTSALAIILVEGGLSTRWADIRRLLLPSALLATVGVTVSVVITAAGAHYLLGMNLQLALLLGAIISSTDAAAVFSVLRVLPLPRRIAGIVEAESGFNDAPTVILVLVFSAAPGNLGDPLSIAGQISFELAAGAAIGLACGWAGTLALRYVALPATGLYPLATVGLGIISFAAAGAVHASGFIAAYLVGLVLGNAVLPHRAATRSFADGIGWLAQIGLFVMLGLLVTPSELPGVLLPAVIIGAVLLLVSRPASVLASLFPFRTGWRDHVFISWAGLRGAVPIVLATYPIVAEVPGSHQLLNIVFVLVVLFTLLQGPTLPLLARVLGIAAPHQAREVDIESAPLDVLAAELLTLTIPPGSRLHGVEIFELRLPKPSIVTLIVRDGDTLVPEPGTLLREGDEVLIVTTPDTRDRVEQRLRAVGRGGRLAHWHGEHGEAEPGRTPPTGAPSSATPVSPARAEPVPASEPEHDAEGGPEEGTRGPGRPNWRTKLGGRIRPTKITPSAPPEEESLPEAESDRAVN</sequence>
<evidence type="ECO:0000313" key="12">
    <source>
        <dbReference type="EMBL" id="GAA1695670.1"/>
    </source>
</evidence>
<keyword evidence="2" id="KW-0813">Transport</keyword>
<dbReference type="SUPFAM" id="SSF116726">
    <property type="entry name" value="TrkA C-terminal domain-like"/>
    <property type="match status" value="1"/>
</dbReference>
<evidence type="ECO:0000259" key="11">
    <source>
        <dbReference type="PROSITE" id="PS51202"/>
    </source>
</evidence>
<dbReference type="InterPro" id="IPR038770">
    <property type="entry name" value="Na+/solute_symporter_sf"/>
</dbReference>
<accession>A0ABP4TZH1</accession>
<dbReference type="InterPro" id="IPR006037">
    <property type="entry name" value="RCK_C"/>
</dbReference>
<evidence type="ECO:0000256" key="5">
    <source>
        <dbReference type="ARBA" id="ARBA00022692"/>
    </source>
</evidence>
<comment type="caution">
    <text evidence="12">The sequence shown here is derived from an EMBL/GenBank/DDBJ whole genome shotgun (WGS) entry which is preliminary data.</text>
</comment>
<dbReference type="PANTHER" id="PTHR32507">
    <property type="entry name" value="NA(+)/H(+) ANTIPORTER 1"/>
    <property type="match status" value="1"/>
</dbReference>
<dbReference type="RefSeq" id="WP_346115232.1">
    <property type="nucleotide sequence ID" value="NZ_BAAAMU010000213.1"/>
</dbReference>
<evidence type="ECO:0000256" key="2">
    <source>
        <dbReference type="ARBA" id="ARBA00022448"/>
    </source>
</evidence>
<dbReference type="InterPro" id="IPR036721">
    <property type="entry name" value="RCK_C_sf"/>
</dbReference>
<feature type="transmembrane region" description="Helical" evidence="10">
    <location>
        <begin position="296"/>
        <end position="320"/>
    </location>
</feature>
<dbReference type="EMBL" id="BAAAMU010000213">
    <property type="protein sequence ID" value="GAA1695670.1"/>
    <property type="molecule type" value="Genomic_DNA"/>
</dbReference>
<keyword evidence="4" id="KW-1003">Cell membrane</keyword>
<evidence type="ECO:0000256" key="10">
    <source>
        <dbReference type="SAM" id="Phobius"/>
    </source>
</evidence>
<keyword evidence="13" id="KW-1185">Reference proteome</keyword>
<dbReference type="NCBIfam" id="NF003715">
    <property type="entry name" value="PRK05326.1-2"/>
    <property type="match status" value="1"/>
</dbReference>